<keyword evidence="2" id="KW-1185">Reference proteome</keyword>
<dbReference type="Proteomes" id="UP000010094">
    <property type="component" value="Chromosome IV"/>
</dbReference>
<organism evidence="1 2">
    <name type="scientific">Encephalitozoon romaleae (strain SJ-2008)</name>
    <name type="common">Microsporidian parasite</name>
    <dbReference type="NCBI Taxonomy" id="1178016"/>
    <lineage>
        <taxon>Eukaryota</taxon>
        <taxon>Fungi</taxon>
        <taxon>Fungi incertae sedis</taxon>
        <taxon>Microsporidia</taxon>
        <taxon>Unikaryonidae</taxon>
        <taxon>Encephalitozoon</taxon>
    </lineage>
</organism>
<proteinExistence type="predicted"/>
<evidence type="ECO:0000313" key="2">
    <source>
        <dbReference type="Proteomes" id="UP000010094"/>
    </source>
</evidence>
<dbReference type="AlphaFoldDB" id="I7AMI7"/>
<protein>
    <submittedName>
        <fullName evidence="1">Uncharacterized protein</fullName>
    </submittedName>
</protein>
<dbReference type="KEGG" id="ero:EROM_041600"/>
<sequence length="119" mass="13130">MERKLPTVVTIGGRRYVKNNLNKGAGDGKVRLKEAIKSLGRLVHKSQISYCSINTKERLQIYRLDDSKVILNKKNGVVGFIVTGKAQNIDKGIYREPSNVVNSNVEASGDGAAEEREKS</sequence>
<dbReference type="GeneID" id="20521223"/>
<reference evidence="1 2" key="1">
    <citation type="journal article" date="2012" name="Proc. Natl. Acad. Sci. U.S.A.">
        <title>Gain and loss of multiple functionally related, horizontally transferred genes in the reduced genomes of two microsporidian parasites.</title>
        <authorList>
            <person name="Pombert J.-F."/>
            <person name="Selman M."/>
            <person name="Burki F."/>
            <person name="Bardell F.T."/>
            <person name="Farinelli L."/>
            <person name="Solter L.F."/>
            <person name="Whitman D.W."/>
            <person name="Weiss L.M."/>
            <person name="Corradi N."/>
            <person name="Keeling P.J."/>
        </authorList>
    </citation>
    <scope>NUCLEOTIDE SEQUENCE [LARGE SCALE GENOMIC DNA]</scope>
    <source>
        <strain evidence="1 2">SJ-2008</strain>
    </source>
</reference>
<dbReference type="RefSeq" id="XP_009264421.1">
    <property type="nucleotide sequence ID" value="XM_009266146.1"/>
</dbReference>
<name>I7AMI7_ENCRO</name>
<dbReference type="EMBL" id="CP003521">
    <property type="protein sequence ID" value="AFN82924.1"/>
    <property type="molecule type" value="Genomic_DNA"/>
</dbReference>
<accession>I7AMI7</accession>
<dbReference type="OrthoDB" id="2192201at2759"/>
<dbReference type="HOGENOM" id="CLU_2061459_0_0_1"/>
<gene>
    <name evidence="1" type="ordered locus">EROM_041600</name>
</gene>
<evidence type="ECO:0000313" key="1">
    <source>
        <dbReference type="EMBL" id="AFN82924.1"/>
    </source>
</evidence>
<dbReference type="VEuPathDB" id="MicrosporidiaDB:EROM_041600"/>